<evidence type="ECO:0000259" key="1">
    <source>
        <dbReference type="Pfam" id="PF07687"/>
    </source>
</evidence>
<dbReference type="InterPro" id="IPR017439">
    <property type="entry name" value="Amidohydrolase"/>
</dbReference>
<dbReference type="SUPFAM" id="SSF53187">
    <property type="entry name" value="Zn-dependent exopeptidases"/>
    <property type="match status" value="1"/>
</dbReference>
<dbReference type="NCBIfam" id="TIGR01891">
    <property type="entry name" value="amidohydrolases"/>
    <property type="match status" value="1"/>
</dbReference>
<protein>
    <submittedName>
        <fullName evidence="2">Amidohydrolase</fullName>
    </submittedName>
</protein>
<sequence length="410" mass="45425">MNVETIIKQRTDWLYQAKVVEEDVIKIRRHLHQYPELSFQEEKTSDFVYQQLRSYGITDIQRNVGNGYGIVAKIHGHNEGPVIALRADMDALPITEETQLDFKSIHNGVMHACGHDAHTAMLLGVARIMNRFRFDFSGTIVFIFQNAEESQPGGAKSMIEDGALDDVDSIYGLHVVPEHCVGSVGYSLDYGSASSDTFEIKIQGRGGHGAKPHQSLDSVIIASEIITTLQSIVSRYVDPIHPAVLTFASVNAGGGVAINIIADQAVISGTVRTFSEEIRQVVKRKFHQMINAIANMHDSTANIFYRDGYPALLNTKELVERAIEQVQQTQLFDNIVEIGPMTGAAMIGEDFAYYLKEVPGAFLNIGVKGIDKEESYPLHHPKFELDEQGLLKGIEVYLTILMHQLGGVDI</sequence>
<dbReference type="Pfam" id="PF07687">
    <property type="entry name" value="M20_dimer"/>
    <property type="match status" value="1"/>
</dbReference>
<dbReference type="InterPro" id="IPR036264">
    <property type="entry name" value="Bact_exopeptidase_dim_dom"/>
</dbReference>
<dbReference type="InterPro" id="IPR002933">
    <property type="entry name" value="Peptidase_M20"/>
</dbReference>
<keyword evidence="3" id="KW-1185">Reference proteome</keyword>
<comment type="caution">
    <text evidence="2">The sequence shown here is derived from an EMBL/GenBank/DDBJ whole genome shotgun (WGS) entry which is preliminary data.</text>
</comment>
<dbReference type="RefSeq" id="WP_197103445.1">
    <property type="nucleotide sequence ID" value="NZ_JACCEL010000002.1"/>
</dbReference>
<dbReference type="Proteomes" id="UP000823401">
    <property type="component" value="Unassembled WGS sequence"/>
</dbReference>
<dbReference type="PIRSF" id="PIRSF005962">
    <property type="entry name" value="Pept_M20D_amidohydro"/>
    <property type="match status" value="1"/>
</dbReference>
<evidence type="ECO:0000313" key="3">
    <source>
        <dbReference type="Proteomes" id="UP000823401"/>
    </source>
</evidence>
<dbReference type="SUPFAM" id="SSF55031">
    <property type="entry name" value="Bacterial exopeptidase dimerisation domain"/>
    <property type="match status" value="1"/>
</dbReference>
<proteinExistence type="predicted"/>
<dbReference type="InterPro" id="IPR011650">
    <property type="entry name" value="Peptidase_M20_dimer"/>
</dbReference>
<dbReference type="EMBL" id="JACCEL010000002">
    <property type="protein sequence ID" value="MBG9977403.1"/>
    <property type="molecule type" value="Genomic_DNA"/>
</dbReference>
<dbReference type="PANTHER" id="PTHR11014:SF63">
    <property type="entry name" value="METALLOPEPTIDASE, PUTATIVE (AFU_ORTHOLOGUE AFUA_6G09600)-RELATED"/>
    <property type="match status" value="1"/>
</dbReference>
<dbReference type="PANTHER" id="PTHR11014">
    <property type="entry name" value="PEPTIDASE M20 FAMILY MEMBER"/>
    <property type="match status" value="1"/>
</dbReference>
<dbReference type="Gene3D" id="3.30.70.360">
    <property type="match status" value="1"/>
</dbReference>
<gene>
    <name evidence="2" type="ORF">HYQ42_01280</name>
</gene>
<feature type="domain" description="Peptidase M20 dimerisation" evidence="1">
    <location>
        <begin position="193"/>
        <end position="294"/>
    </location>
</feature>
<dbReference type="Pfam" id="PF01546">
    <property type="entry name" value="Peptidase_M20"/>
    <property type="match status" value="1"/>
</dbReference>
<organism evidence="2 3">
    <name type="scientific">Ruoffia tabacinasalis</name>
    <dbReference type="NCBI Taxonomy" id="87458"/>
    <lineage>
        <taxon>Bacteria</taxon>
        <taxon>Bacillati</taxon>
        <taxon>Bacillota</taxon>
        <taxon>Bacilli</taxon>
        <taxon>Lactobacillales</taxon>
        <taxon>Aerococcaceae</taxon>
        <taxon>Ruoffia</taxon>
    </lineage>
</organism>
<dbReference type="Gene3D" id="3.40.630.10">
    <property type="entry name" value="Zn peptidases"/>
    <property type="match status" value="1"/>
</dbReference>
<name>A0ABS0LGX1_9LACT</name>
<evidence type="ECO:0000313" key="2">
    <source>
        <dbReference type="EMBL" id="MBG9977403.1"/>
    </source>
</evidence>
<reference evidence="2 3" key="1">
    <citation type="submission" date="2020-07" db="EMBL/GenBank/DDBJ databases">
        <title>Facklamia lactis sp. nov., isolated from raw milk.</title>
        <authorList>
            <person name="Doll E.V."/>
            <person name="Huptas C."/>
            <person name="Staib L."/>
            <person name="Wenning M."/>
            <person name="Scherer S."/>
        </authorList>
    </citation>
    <scope>NUCLEOTIDE SEQUENCE [LARGE SCALE GENOMIC DNA]</scope>
    <source>
        <strain evidence="2 3">DSM 104272</strain>
    </source>
</reference>
<accession>A0ABS0LGX1</accession>